<dbReference type="FunFam" id="1.20.5.110:FF:000021">
    <property type="entry name" value="novel plant SNARE 11"/>
    <property type="match status" value="1"/>
</dbReference>
<feature type="coiled-coil region" evidence="9">
    <location>
        <begin position="45"/>
        <end position="72"/>
    </location>
</feature>
<dbReference type="SUPFAM" id="SSF58038">
    <property type="entry name" value="SNARE fusion complex"/>
    <property type="match status" value="1"/>
</dbReference>
<accession>A0A0E0NVK2</accession>
<evidence type="ECO:0000256" key="9">
    <source>
        <dbReference type="SAM" id="Coils"/>
    </source>
</evidence>
<dbReference type="GO" id="GO:0031201">
    <property type="term" value="C:SNARE complex"/>
    <property type="evidence" value="ECO:0007669"/>
    <property type="project" value="InterPro"/>
</dbReference>
<dbReference type="InterPro" id="IPR056173">
    <property type="entry name" value="Sec20_C"/>
</dbReference>
<feature type="transmembrane region" description="Helical" evidence="10">
    <location>
        <begin position="219"/>
        <end position="239"/>
    </location>
</feature>
<evidence type="ECO:0000256" key="7">
    <source>
        <dbReference type="ARBA" id="ARBA00023136"/>
    </source>
</evidence>
<dbReference type="EnsemblPlants" id="ORUFI03G19430.1">
    <property type="protein sequence ID" value="ORUFI03G19430.1"/>
    <property type="gene ID" value="ORUFI03G19430"/>
</dbReference>
<keyword evidence="5 10" id="KW-1133">Transmembrane helix</keyword>
<dbReference type="GO" id="GO:0012507">
    <property type="term" value="C:ER to Golgi transport vesicle membrane"/>
    <property type="evidence" value="ECO:0007669"/>
    <property type="project" value="TreeGrafter"/>
</dbReference>
<evidence type="ECO:0000256" key="5">
    <source>
        <dbReference type="ARBA" id="ARBA00022989"/>
    </source>
</evidence>
<keyword evidence="2" id="KW-0813">Transport</keyword>
<dbReference type="GO" id="GO:0005789">
    <property type="term" value="C:endoplasmic reticulum membrane"/>
    <property type="evidence" value="ECO:0007669"/>
    <property type="project" value="TreeGrafter"/>
</dbReference>
<keyword evidence="7 10" id="KW-0472">Membrane</keyword>
<dbReference type="GO" id="GO:0005484">
    <property type="term" value="F:SNAP receptor activity"/>
    <property type="evidence" value="ECO:0007669"/>
    <property type="project" value="InterPro"/>
</dbReference>
<dbReference type="PANTHER" id="PTHR21230">
    <property type="entry name" value="VESICLE TRANSPORT V-SNARE PROTEIN VTI1-RELATED"/>
    <property type="match status" value="1"/>
</dbReference>
<evidence type="ECO:0000259" key="11">
    <source>
        <dbReference type="PROSITE" id="PS50192"/>
    </source>
</evidence>
<keyword evidence="13" id="KW-1185">Reference proteome</keyword>
<reference evidence="12" key="2">
    <citation type="submission" date="2015-06" db="UniProtKB">
        <authorList>
            <consortium name="EnsemblPlants"/>
        </authorList>
    </citation>
    <scope>IDENTIFICATION</scope>
</reference>
<dbReference type="PANTHER" id="PTHR21230:SF35">
    <property type="entry name" value="PLANT SNARE 11, PUTATIVE, EXPRESSED-RELATED"/>
    <property type="match status" value="1"/>
</dbReference>
<evidence type="ECO:0000256" key="1">
    <source>
        <dbReference type="ARBA" id="ARBA00004211"/>
    </source>
</evidence>
<evidence type="ECO:0000256" key="2">
    <source>
        <dbReference type="ARBA" id="ARBA00022448"/>
    </source>
</evidence>
<proteinExistence type="inferred from homology"/>
<evidence type="ECO:0000256" key="10">
    <source>
        <dbReference type="SAM" id="Phobius"/>
    </source>
</evidence>
<dbReference type="GO" id="GO:0015031">
    <property type="term" value="P:protein transport"/>
    <property type="evidence" value="ECO:0007669"/>
    <property type="project" value="UniProtKB-KW"/>
</dbReference>
<sequence length="397" mass="43867">MASDVPMSPELEQIDGEVQDIFRALQNGFQKMDKIKDSSRQAKQLEDLTAKMKECKRLIKEFDRILKDEESNNPPEVHKQLNDRKQYMIKELNSYVTLRKTYQSSLGNNNKRVELFDMGAGSSEPAAEDNIQIASAMTNQQLMDAGREQMTQTDQAIDRSKMVVAQTIETGTQTASALSQQTEQMKRIGNELDTVHFSLKKASQLVKEIGRQVATDKCIMALLFLIVCGVIAIIVVKIVNPHNKNIRDIPGLAPPAQNFQISNRRLLSVEIIRANVHDYTIQKDGELSLGANPAAGSVFQYPSPPHHLPDLTHAVPFPGRRERVRHRHAPGLCLPAARLSSNTSLAARPAVSTSPCSVAAPSSAAHTSELGLAGIPLMKSWARRTLPNLPSRSTMHA</sequence>
<name>A0A0E0NVK2_ORYRU</name>
<dbReference type="InterPro" id="IPR000727">
    <property type="entry name" value="T_SNARE_dom"/>
</dbReference>
<dbReference type="GO" id="GO:0006906">
    <property type="term" value="P:vesicle fusion"/>
    <property type="evidence" value="ECO:0007669"/>
    <property type="project" value="TreeGrafter"/>
</dbReference>
<evidence type="ECO:0000256" key="6">
    <source>
        <dbReference type="ARBA" id="ARBA00023054"/>
    </source>
</evidence>
<keyword evidence="4" id="KW-0653">Protein transport</keyword>
<evidence type="ECO:0000313" key="12">
    <source>
        <dbReference type="EnsemblPlants" id="ORUFI03G19430.1"/>
    </source>
</evidence>
<evidence type="ECO:0000256" key="8">
    <source>
        <dbReference type="ARBA" id="ARBA00061068"/>
    </source>
</evidence>
<dbReference type="CDD" id="cd15861">
    <property type="entry name" value="SNARE_SNAP25N_23N_29N_SEC9N"/>
    <property type="match status" value="1"/>
</dbReference>
<dbReference type="HOGENOM" id="CLU_058321_0_0_1"/>
<keyword evidence="3 10" id="KW-0812">Transmembrane</keyword>
<evidence type="ECO:0000313" key="13">
    <source>
        <dbReference type="Proteomes" id="UP000008022"/>
    </source>
</evidence>
<dbReference type="GO" id="GO:0031902">
    <property type="term" value="C:late endosome membrane"/>
    <property type="evidence" value="ECO:0007669"/>
    <property type="project" value="TreeGrafter"/>
</dbReference>
<dbReference type="AlphaFoldDB" id="A0A0E0NVK2"/>
<dbReference type="Gene3D" id="1.20.5.110">
    <property type="match status" value="1"/>
</dbReference>
<dbReference type="OMA" id="SKMRETE"/>
<dbReference type="Gramene" id="ORUFI03G19430.1">
    <property type="protein sequence ID" value="ORUFI03G19430.1"/>
    <property type="gene ID" value="ORUFI03G19430"/>
</dbReference>
<protein>
    <recommendedName>
        <fullName evidence="11">t-SNARE coiled-coil homology domain-containing protein</fullName>
    </recommendedName>
</protein>
<feature type="domain" description="T-SNARE coiled-coil homology" evidence="11">
    <location>
        <begin position="147"/>
        <end position="209"/>
    </location>
</feature>
<dbReference type="InterPro" id="IPR044766">
    <property type="entry name" value="NPSN/SNAP25-like_N_SNARE"/>
</dbReference>
<reference evidence="13" key="1">
    <citation type="submission" date="2013-06" db="EMBL/GenBank/DDBJ databases">
        <authorList>
            <person name="Zhao Q."/>
        </authorList>
    </citation>
    <scope>NUCLEOTIDE SEQUENCE</scope>
    <source>
        <strain evidence="13">cv. W1943</strain>
    </source>
</reference>
<evidence type="ECO:0000256" key="4">
    <source>
        <dbReference type="ARBA" id="ARBA00022927"/>
    </source>
</evidence>
<comment type="subcellular location">
    <subcellularLocation>
        <location evidence="1">Membrane</location>
        <topology evidence="1">Single-pass type IV membrane protein</topology>
    </subcellularLocation>
</comment>
<keyword evidence="6 9" id="KW-0175">Coiled coil</keyword>
<dbReference type="STRING" id="4529.A0A0E0NVK2"/>
<dbReference type="GO" id="GO:0000149">
    <property type="term" value="F:SNARE binding"/>
    <property type="evidence" value="ECO:0007669"/>
    <property type="project" value="TreeGrafter"/>
</dbReference>
<dbReference type="eggNOG" id="ENOG502QQ25">
    <property type="taxonomic scope" value="Eukaryota"/>
</dbReference>
<dbReference type="Proteomes" id="UP000008022">
    <property type="component" value="Unassembled WGS sequence"/>
</dbReference>
<dbReference type="Pfam" id="PF03908">
    <property type="entry name" value="Sec20"/>
    <property type="match status" value="1"/>
</dbReference>
<dbReference type="GO" id="GO:0005794">
    <property type="term" value="C:Golgi apparatus"/>
    <property type="evidence" value="ECO:0007669"/>
    <property type="project" value="TreeGrafter"/>
</dbReference>
<dbReference type="PROSITE" id="PS50192">
    <property type="entry name" value="T_SNARE"/>
    <property type="match status" value="1"/>
</dbReference>
<evidence type="ECO:0000256" key="3">
    <source>
        <dbReference type="ARBA" id="ARBA00022692"/>
    </source>
</evidence>
<organism evidence="12 13">
    <name type="scientific">Oryza rufipogon</name>
    <name type="common">Brownbeard rice</name>
    <name type="synonym">Asian wild rice</name>
    <dbReference type="NCBI Taxonomy" id="4529"/>
    <lineage>
        <taxon>Eukaryota</taxon>
        <taxon>Viridiplantae</taxon>
        <taxon>Streptophyta</taxon>
        <taxon>Embryophyta</taxon>
        <taxon>Tracheophyta</taxon>
        <taxon>Spermatophyta</taxon>
        <taxon>Magnoliopsida</taxon>
        <taxon>Liliopsida</taxon>
        <taxon>Poales</taxon>
        <taxon>Poaceae</taxon>
        <taxon>BOP clade</taxon>
        <taxon>Oryzoideae</taxon>
        <taxon>Oryzeae</taxon>
        <taxon>Oryzinae</taxon>
        <taxon>Oryza</taxon>
    </lineage>
</organism>
<comment type="similarity">
    <text evidence="8">Belongs to the novel plant SNARE family.</text>
</comment>